<accession>A0A0F9JCK0</accession>
<evidence type="ECO:0000313" key="1">
    <source>
        <dbReference type="EMBL" id="KKM60041.1"/>
    </source>
</evidence>
<reference evidence="1" key="1">
    <citation type="journal article" date="2015" name="Nature">
        <title>Complex archaea that bridge the gap between prokaryotes and eukaryotes.</title>
        <authorList>
            <person name="Spang A."/>
            <person name="Saw J.H."/>
            <person name="Jorgensen S.L."/>
            <person name="Zaremba-Niedzwiedzka K."/>
            <person name="Martijn J."/>
            <person name="Lind A.E."/>
            <person name="van Eijk R."/>
            <person name="Schleper C."/>
            <person name="Guy L."/>
            <person name="Ettema T.J."/>
        </authorList>
    </citation>
    <scope>NUCLEOTIDE SEQUENCE</scope>
</reference>
<gene>
    <name evidence="1" type="ORF">LCGC14_1545780</name>
</gene>
<proteinExistence type="predicted"/>
<protein>
    <submittedName>
        <fullName evidence="1">Uncharacterized protein</fullName>
    </submittedName>
</protein>
<feature type="non-terminal residue" evidence="1">
    <location>
        <position position="203"/>
    </location>
</feature>
<dbReference type="Gene3D" id="3.90.320.10">
    <property type="match status" value="1"/>
</dbReference>
<dbReference type="EMBL" id="LAZR01011752">
    <property type="protein sequence ID" value="KKM60041.1"/>
    <property type="molecule type" value="Genomic_DNA"/>
</dbReference>
<comment type="caution">
    <text evidence="1">The sequence shown here is derived from an EMBL/GenBank/DDBJ whole genome shotgun (WGS) entry which is preliminary data.</text>
</comment>
<dbReference type="AlphaFoldDB" id="A0A0F9JCK0"/>
<name>A0A0F9JCK0_9ZZZZ</name>
<organism evidence="1">
    <name type="scientific">marine sediment metagenome</name>
    <dbReference type="NCBI Taxonomy" id="412755"/>
    <lineage>
        <taxon>unclassified sequences</taxon>
        <taxon>metagenomes</taxon>
        <taxon>ecological metagenomes</taxon>
    </lineage>
</organism>
<dbReference type="InterPro" id="IPR011604">
    <property type="entry name" value="PDDEXK-like_dom_sf"/>
</dbReference>
<sequence>MTDSDKDLAYKILDVIMESFEVKPETMDFPVALDNSPRPTGLSLSSAGKEKRYLAHMLKGSPKKASQARYLAGLDMGSIAHDYIRMIVGAHPDVTLSDAERTVNLRIQAGEPTYDEYWAEGQEDYVKGHIDGFIEFDDKRILIDIKCVNLYTFNELDPRNPETNWWARSRKWAAGNYVFDAVDAFKDDNFKKPYIDQIACYEA</sequence>